<feature type="domain" description="TonB-dependent receptor-like beta-barrel" evidence="14">
    <location>
        <begin position="220"/>
        <end position="595"/>
    </location>
</feature>
<keyword evidence="5 13" id="KW-0732">Signal</keyword>
<dbReference type="PROSITE" id="PS52016">
    <property type="entry name" value="TONB_DEPENDENT_REC_3"/>
    <property type="match status" value="1"/>
</dbReference>
<dbReference type="PANTHER" id="PTHR30069">
    <property type="entry name" value="TONB-DEPENDENT OUTER MEMBRANE RECEPTOR"/>
    <property type="match status" value="1"/>
</dbReference>
<gene>
    <name evidence="16" type="ORF">IAQ69_02540</name>
</gene>
<feature type="signal peptide" evidence="13">
    <location>
        <begin position="1"/>
        <end position="26"/>
    </location>
</feature>
<keyword evidence="6" id="KW-0406">Ion transport</keyword>
<evidence type="ECO:0000256" key="13">
    <source>
        <dbReference type="SAM" id="SignalP"/>
    </source>
</evidence>
<dbReference type="PANTHER" id="PTHR30069:SF53">
    <property type="entry name" value="COLICIN I RECEPTOR-RELATED"/>
    <property type="match status" value="1"/>
</dbReference>
<keyword evidence="4 10" id="KW-0812">Transmembrane</keyword>
<dbReference type="InterPro" id="IPR000531">
    <property type="entry name" value="Beta-barrel_TonB"/>
</dbReference>
<protein>
    <submittedName>
        <fullName evidence="16">TonB-dependent receptor</fullName>
    </submittedName>
</protein>
<dbReference type="Gene3D" id="2.170.130.10">
    <property type="entry name" value="TonB-dependent receptor, plug domain"/>
    <property type="match status" value="1"/>
</dbReference>
<dbReference type="GO" id="GO:0009279">
    <property type="term" value="C:cell outer membrane"/>
    <property type="evidence" value="ECO:0007669"/>
    <property type="project" value="UniProtKB-SubCell"/>
</dbReference>
<dbReference type="CDD" id="cd01347">
    <property type="entry name" value="ligand_gated_channel"/>
    <property type="match status" value="1"/>
</dbReference>
<evidence type="ECO:0000256" key="8">
    <source>
        <dbReference type="ARBA" id="ARBA00023136"/>
    </source>
</evidence>
<accession>A0A7T7WJH2</accession>
<evidence type="ECO:0000256" key="7">
    <source>
        <dbReference type="ARBA" id="ARBA00023077"/>
    </source>
</evidence>
<evidence type="ECO:0000259" key="14">
    <source>
        <dbReference type="Pfam" id="PF00593"/>
    </source>
</evidence>
<evidence type="ECO:0000256" key="4">
    <source>
        <dbReference type="ARBA" id="ARBA00022692"/>
    </source>
</evidence>
<feature type="domain" description="TonB-dependent receptor plug" evidence="15">
    <location>
        <begin position="51"/>
        <end position="156"/>
    </location>
</feature>
<dbReference type="GO" id="GO:0006811">
    <property type="term" value="P:monoatomic ion transport"/>
    <property type="evidence" value="ECO:0007669"/>
    <property type="project" value="UniProtKB-KW"/>
</dbReference>
<feature type="chain" id="PRO_5032764752" evidence="13">
    <location>
        <begin position="27"/>
        <end position="627"/>
    </location>
</feature>
<proteinExistence type="inferred from homology"/>
<evidence type="ECO:0000256" key="6">
    <source>
        <dbReference type="ARBA" id="ARBA00023065"/>
    </source>
</evidence>
<dbReference type="EMBL" id="CP060811">
    <property type="protein sequence ID" value="QQN88590.1"/>
    <property type="molecule type" value="Genomic_DNA"/>
</dbReference>
<evidence type="ECO:0000259" key="15">
    <source>
        <dbReference type="Pfam" id="PF07715"/>
    </source>
</evidence>
<keyword evidence="16" id="KW-0675">Receptor</keyword>
<dbReference type="GO" id="GO:0015889">
    <property type="term" value="P:cobalamin transport"/>
    <property type="evidence" value="ECO:0007669"/>
    <property type="project" value="TreeGrafter"/>
</dbReference>
<comment type="subcellular location">
    <subcellularLocation>
        <location evidence="1 10">Cell outer membrane</location>
        <topology evidence="1 10">Multi-pass membrane protein</topology>
    </subcellularLocation>
</comment>
<dbReference type="InterPro" id="IPR010916">
    <property type="entry name" value="TonB_box_CS"/>
</dbReference>
<evidence type="ECO:0000313" key="17">
    <source>
        <dbReference type="Proteomes" id="UP000596079"/>
    </source>
</evidence>
<sequence>MSIPFQPTALVGAIALALGTTSSVFANEQKVAKASLDTIVVTATRSAENIENVPARISVIEPAILEQSSITSLPELLKNDASINMVQAGGIGQQSSIFLRGTESDHTLVLRDGVRLNTATSNAASLAFIDTTDIKQVEVLKGPASVLYGSDAIGGVVQIITQAPKKSGGFVTGEIGENKTYKSVVGADLAENGIYTQIRGQRLETDGTIVTDIPNTPKASFDQKGFTTKLGIDKAQYNASIEYSENQGSSQYDDYGAQRSHNFENKLFTAKSALKLNDQWELNARYSKFEDNLVQNDLTDIYNWVQDEITGDWNSTYVGSEIDYTLNERQEYDLNARWKLTPHQNILIGGTINKSDVNSLSYGTEYNTSLDSNGYYVQHQFNNDKLNTQLGIRLEDNKQFGEHTVGQAALRYKLTSDTSVYTNIGTAFRAPSANDLYSSSGNPNLEPEESISYEIGLNQNYSHGFSSEFSLYRNEIENLITYKAGENQNIKKAILTGFESALKWQADQFYTRLSYSYVQPKDDSDNRDLVRRPRHHATATVGMTNENYGLGLSLNAKSSSKDWDYKHDNPGYMTADFNAHWNLNPSVKLFTNIQNMGDTKFKTSYQDYGNYYLNGGRLASAGVTFKY</sequence>
<dbReference type="SUPFAM" id="SSF56935">
    <property type="entry name" value="Porins"/>
    <property type="match status" value="1"/>
</dbReference>
<keyword evidence="2 10" id="KW-0813">Transport</keyword>
<dbReference type="PROSITE" id="PS00430">
    <property type="entry name" value="TONB_DEPENDENT_REC_1"/>
    <property type="match status" value="1"/>
</dbReference>
<keyword evidence="9 10" id="KW-0998">Cell outer membrane</keyword>
<dbReference type="InterPro" id="IPR039426">
    <property type="entry name" value="TonB-dep_rcpt-like"/>
</dbReference>
<evidence type="ECO:0000256" key="3">
    <source>
        <dbReference type="ARBA" id="ARBA00022452"/>
    </source>
</evidence>
<evidence type="ECO:0000313" key="16">
    <source>
        <dbReference type="EMBL" id="QQN88590.1"/>
    </source>
</evidence>
<name>A0A7T7WJH2_9GAMM</name>
<evidence type="ECO:0000256" key="2">
    <source>
        <dbReference type="ARBA" id="ARBA00022448"/>
    </source>
</evidence>
<dbReference type="AlphaFoldDB" id="A0A7T7WJH2"/>
<keyword evidence="7 11" id="KW-0798">TonB box</keyword>
<dbReference type="InterPro" id="IPR037066">
    <property type="entry name" value="Plug_dom_sf"/>
</dbReference>
<dbReference type="Gene3D" id="2.40.170.20">
    <property type="entry name" value="TonB-dependent receptor, beta-barrel domain"/>
    <property type="match status" value="1"/>
</dbReference>
<dbReference type="Pfam" id="PF00593">
    <property type="entry name" value="TonB_dep_Rec_b-barrel"/>
    <property type="match status" value="1"/>
</dbReference>
<dbReference type="Pfam" id="PF07715">
    <property type="entry name" value="Plug"/>
    <property type="match status" value="1"/>
</dbReference>
<feature type="short sequence motif" description="TonB box" evidence="11">
    <location>
        <begin position="38"/>
        <end position="44"/>
    </location>
</feature>
<dbReference type="InterPro" id="IPR036942">
    <property type="entry name" value="Beta-barrel_TonB_sf"/>
</dbReference>
<dbReference type="Proteomes" id="UP000596079">
    <property type="component" value="Chromosome"/>
</dbReference>
<comment type="similarity">
    <text evidence="10 12">Belongs to the TonB-dependent receptor family.</text>
</comment>
<keyword evidence="8 10" id="KW-0472">Membrane</keyword>
<evidence type="ECO:0000256" key="9">
    <source>
        <dbReference type="ARBA" id="ARBA00023237"/>
    </source>
</evidence>
<dbReference type="InterPro" id="IPR012910">
    <property type="entry name" value="Plug_dom"/>
</dbReference>
<evidence type="ECO:0000256" key="1">
    <source>
        <dbReference type="ARBA" id="ARBA00004571"/>
    </source>
</evidence>
<dbReference type="RefSeq" id="WP_180052481.1">
    <property type="nucleotide sequence ID" value="NZ_CP060811.1"/>
</dbReference>
<evidence type="ECO:0000256" key="12">
    <source>
        <dbReference type="RuleBase" id="RU003357"/>
    </source>
</evidence>
<organism evidence="16 17">
    <name type="scientific">Acinetobacter variabilis</name>
    <dbReference type="NCBI Taxonomy" id="70346"/>
    <lineage>
        <taxon>Bacteria</taxon>
        <taxon>Pseudomonadati</taxon>
        <taxon>Pseudomonadota</taxon>
        <taxon>Gammaproteobacteria</taxon>
        <taxon>Moraxellales</taxon>
        <taxon>Moraxellaceae</taxon>
        <taxon>Acinetobacter</taxon>
    </lineage>
</organism>
<evidence type="ECO:0000256" key="11">
    <source>
        <dbReference type="PROSITE-ProRule" id="PRU10143"/>
    </source>
</evidence>
<evidence type="ECO:0000256" key="5">
    <source>
        <dbReference type="ARBA" id="ARBA00022729"/>
    </source>
</evidence>
<keyword evidence="3 10" id="KW-1134">Transmembrane beta strand</keyword>
<reference evidence="16 17" key="1">
    <citation type="submission" date="2020-08" db="EMBL/GenBank/DDBJ databases">
        <title>Emergence of ISAba1-mediated novel tet(X) in Acinetobacter variabilis from a chicken farm.</title>
        <authorList>
            <person name="Peng K."/>
            <person name="Li R."/>
        </authorList>
    </citation>
    <scope>NUCLEOTIDE SEQUENCE [LARGE SCALE GENOMIC DNA]</scope>
    <source>
        <strain evidence="16 17">XM9F202-2</strain>
    </source>
</reference>
<evidence type="ECO:0000256" key="10">
    <source>
        <dbReference type="PROSITE-ProRule" id="PRU01360"/>
    </source>
</evidence>